<reference evidence="2 3" key="1">
    <citation type="submission" date="2017-11" db="EMBL/GenBank/DDBJ databases">
        <title>De novo assembly and phasing of dikaryotic genomes from two isolates of Puccinia coronata f. sp. avenae, the causal agent of oat crown rust.</title>
        <authorList>
            <person name="Miller M.E."/>
            <person name="Zhang Y."/>
            <person name="Omidvar V."/>
            <person name="Sperschneider J."/>
            <person name="Schwessinger B."/>
            <person name="Raley C."/>
            <person name="Palmer J.M."/>
            <person name="Garnica D."/>
            <person name="Upadhyaya N."/>
            <person name="Rathjen J."/>
            <person name="Taylor J.M."/>
            <person name="Park R.F."/>
            <person name="Dodds P.N."/>
            <person name="Hirsch C.D."/>
            <person name="Kianian S.F."/>
            <person name="Figueroa M."/>
        </authorList>
    </citation>
    <scope>NUCLEOTIDE SEQUENCE [LARGE SCALE GENOMIC DNA]</scope>
    <source>
        <strain evidence="2">12NC29</strain>
    </source>
</reference>
<sequence>MPETQLPVMISQQTQLPYTYPMVTDLFDVVPLPFTQDYAAPAGTVVAPNSLRLVHKFGGTLADFPSNPHTFSIPRQSPQDAKAFVNAMQATILWKEQMIKHGRAIILIDSTHNSVNNLCLSDGRKVSLYTIIIHDPTSGKGLPVCWAFTSRASTWLWSTTGMIPCAIMSDCNRAIKKAVLRTYCDSGVWAPKHYWCTFHIMKAFKARSIQDLSSRAKEAIGEFKSVIYGDDPEDLLSQFYGTVAIQANLLASLRVANKEDTDEDSKADCDIPVITPQKRKQAGNKDLSSLPNCPMPAPATNSPK</sequence>
<proteinExistence type="predicted"/>
<dbReference type="AlphaFoldDB" id="A0A2N5W8Q5"/>
<dbReference type="STRING" id="200324.A0A2N5W8Q5"/>
<dbReference type="EMBL" id="PGCJ01000002">
    <property type="protein sequence ID" value="PLW58631.1"/>
    <property type="molecule type" value="Genomic_DNA"/>
</dbReference>
<accession>A0A2N5W8Q5</accession>
<dbReference type="Proteomes" id="UP000235388">
    <property type="component" value="Unassembled WGS sequence"/>
</dbReference>
<evidence type="ECO:0000313" key="2">
    <source>
        <dbReference type="EMBL" id="PLW58631.1"/>
    </source>
</evidence>
<organism evidence="2 3">
    <name type="scientific">Puccinia coronata f. sp. avenae</name>
    <dbReference type="NCBI Taxonomy" id="200324"/>
    <lineage>
        <taxon>Eukaryota</taxon>
        <taxon>Fungi</taxon>
        <taxon>Dikarya</taxon>
        <taxon>Basidiomycota</taxon>
        <taxon>Pucciniomycotina</taxon>
        <taxon>Pucciniomycetes</taxon>
        <taxon>Pucciniales</taxon>
        <taxon>Pucciniaceae</taxon>
        <taxon>Puccinia</taxon>
    </lineage>
</organism>
<protein>
    <recommendedName>
        <fullName evidence="4">MULE transposase domain-containing protein</fullName>
    </recommendedName>
</protein>
<feature type="region of interest" description="Disordered" evidence="1">
    <location>
        <begin position="263"/>
        <end position="304"/>
    </location>
</feature>
<name>A0A2N5W8Q5_9BASI</name>
<evidence type="ECO:0008006" key="4">
    <source>
        <dbReference type="Google" id="ProtNLM"/>
    </source>
</evidence>
<evidence type="ECO:0000256" key="1">
    <source>
        <dbReference type="SAM" id="MobiDB-lite"/>
    </source>
</evidence>
<dbReference type="OrthoDB" id="2496748at2759"/>
<evidence type="ECO:0000313" key="3">
    <source>
        <dbReference type="Proteomes" id="UP000235388"/>
    </source>
</evidence>
<keyword evidence="3" id="KW-1185">Reference proteome</keyword>
<gene>
    <name evidence="2" type="ORF">PCANC_00036</name>
</gene>
<comment type="caution">
    <text evidence="2">The sequence shown here is derived from an EMBL/GenBank/DDBJ whole genome shotgun (WGS) entry which is preliminary data.</text>
</comment>